<dbReference type="SUPFAM" id="SSF48726">
    <property type="entry name" value="Immunoglobulin"/>
    <property type="match status" value="1"/>
</dbReference>
<evidence type="ECO:0000313" key="3">
    <source>
        <dbReference type="EMBL" id="KAG9262114.1"/>
    </source>
</evidence>
<dbReference type="InterPro" id="IPR007110">
    <property type="entry name" value="Ig-like_dom"/>
</dbReference>
<name>A0A8T2KSP5_ASTMX</name>
<proteinExistence type="predicted"/>
<keyword evidence="1" id="KW-1133">Transmembrane helix</keyword>
<dbReference type="InterPro" id="IPR036179">
    <property type="entry name" value="Ig-like_dom_sf"/>
</dbReference>
<accession>A0A8T2KSP5</accession>
<gene>
    <name evidence="3" type="ORF">AMEX_G23829</name>
</gene>
<feature type="transmembrane region" description="Helical" evidence="1">
    <location>
        <begin position="198"/>
        <end position="216"/>
    </location>
</feature>
<protein>
    <recommendedName>
        <fullName evidence="2">Ig-like domain-containing protein</fullName>
    </recommendedName>
</protein>
<dbReference type="Proteomes" id="UP000752171">
    <property type="component" value="Unassembled WGS sequence"/>
</dbReference>
<dbReference type="PROSITE" id="PS50835">
    <property type="entry name" value="IG_LIKE"/>
    <property type="match status" value="1"/>
</dbReference>
<comment type="caution">
    <text evidence="3">The sequence shown here is derived from an EMBL/GenBank/DDBJ whole genome shotgun (WGS) entry which is preliminary data.</text>
</comment>
<dbReference type="AlphaFoldDB" id="A0A8T2KSP5"/>
<feature type="domain" description="Ig-like" evidence="2">
    <location>
        <begin position="66"/>
        <end position="160"/>
    </location>
</feature>
<organism evidence="3 4">
    <name type="scientific">Astyanax mexicanus</name>
    <name type="common">Blind cave fish</name>
    <name type="synonym">Astyanax fasciatus mexicanus</name>
    <dbReference type="NCBI Taxonomy" id="7994"/>
    <lineage>
        <taxon>Eukaryota</taxon>
        <taxon>Metazoa</taxon>
        <taxon>Chordata</taxon>
        <taxon>Craniata</taxon>
        <taxon>Vertebrata</taxon>
        <taxon>Euteleostomi</taxon>
        <taxon>Actinopterygii</taxon>
        <taxon>Neopterygii</taxon>
        <taxon>Teleostei</taxon>
        <taxon>Ostariophysi</taxon>
        <taxon>Characiformes</taxon>
        <taxon>Characoidei</taxon>
        <taxon>Acestrorhamphidae</taxon>
        <taxon>Acestrorhamphinae</taxon>
        <taxon>Astyanax</taxon>
    </lineage>
</organism>
<dbReference type="InterPro" id="IPR003599">
    <property type="entry name" value="Ig_sub"/>
</dbReference>
<evidence type="ECO:0000259" key="2">
    <source>
        <dbReference type="PROSITE" id="PS50835"/>
    </source>
</evidence>
<reference evidence="3 4" key="1">
    <citation type="submission" date="2021-07" db="EMBL/GenBank/DDBJ databases">
        <authorList>
            <person name="Imarazene B."/>
            <person name="Zahm M."/>
            <person name="Klopp C."/>
            <person name="Cabau C."/>
            <person name="Beille S."/>
            <person name="Jouanno E."/>
            <person name="Castinel A."/>
            <person name="Lluch J."/>
            <person name="Gil L."/>
            <person name="Kuchtly C."/>
            <person name="Lopez Roques C."/>
            <person name="Donnadieu C."/>
            <person name="Parrinello H."/>
            <person name="Journot L."/>
            <person name="Du K."/>
            <person name="Schartl M."/>
            <person name="Retaux S."/>
            <person name="Guiguen Y."/>
        </authorList>
    </citation>
    <scope>NUCLEOTIDE SEQUENCE [LARGE SCALE GENOMIC DNA]</scope>
    <source>
        <strain evidence="3">Pach_M1</strain>
        <tissue evidence="3">Testis</tissue>
    </source>
</reference>
<dbReference type="InterPro" id="IPR013783">
    <property type="entry name" value="Ig-like_fold"/>
</dbReference>
<dbReference type="Gene3D" id="2.60.40.10">
    <property type="entry name" value="Immunoglobulins"/>
    <property type="match status" value="1"/>
</dbReference>
<sequence>MTACKQHHALSLCAQWAEERKWPLLDGIIRVCCFKSLVAGSRRAMAAWYSAAVFLAVLTFCKPSSPEPYNIMNVRYSRDPVGRTEGQSLTLKCTVEYNINQCFGLRNGWFLENKQELMNPHAYLIRINETKMSNNPEFRRRDVTITFKRLFLNDSGLYQCVGKCADGPSAMGHLINLTVTEKKDDLLASDLNRSDRDTADIILLILSGFILSWMLLM</sequence>
<evidence type="ECO:0000256" key="1">
    <source>
        <dbReference type="SAM" id="Phobius"/>
    </source>
</evidence>
<dbReference type="SMART" id="SM00409">
    <property type="entry name" value="IG"/>
    <property type="match status" value="1"/>
</dbReference>
<keyword evidence="1" id="KW-0472">Membrane</keyword>
<dbReference type="EMBL" id="JAICCE010000021">
    <property type="protein sequence ID" value="KAG9262114.1"/>
    <property type="molecule type" value="Genomic_DNA"/>
</dbReference>
<keyword evidence="1" id="KW-0812">Transmembrane</keyword>
<evidence type="ECO:0000313" key="4">
    <source>
        <dbReference type="Proteomes" id="UP000752171"/>
    </source>
</evidence>